<evidence type="ECO:0000259" key="6">
    <source>
        <dbReference type="PROSITE" id="PS50249"/>
    </source>
</evidence>
<dbReference type="PANTHER" id="PTHR34858:SF1">
    <property type="entry name" value="CYSO-CYSTEINE PEPTIDASE"/>
    <property type="match status" value="1"/>
</dbReference>
<dbReference type="InterPro" id="IPR037518">
    <property type="entry name" value="MPN"/>
</dbReference>
<dbReference type="RefSeq" id="WP_304448559.1">
    <property type="nucleotide sequence ID" value="NZ_JARRAH010000001.1"/>
</dbReference>
<proteinExistence type="predicted"/>
<dbReference type="GO" id="GO:0008237">
    <property type="term" value="F:metallopeptidase activity"/>
    <property type="evidence" value="ECO:0007669"/>
    <property type="project" value="UniProtKB-KW"/>
</dbReference>
<keyword evidence="4" id="KW-0862">Zinc</keyword>
<comment type="caution">
    <text evidence="7">The sequence shown here is derived from an EMBL/GenBank/DDBJ whole genome shotgun (WGS) entry which is preliminary data.</text>
</comment>
<dbReference type="AlphaFoldDB" id="A0ABD5UBE2"/>
<keyword evidence="8" id="KW-1185">Reference proteome</keyword>
<dbReference type="InterPro" id="IPR051929">
    <property type="entry name" value="VirAsm_ModProt"/>
</dbReference>
<keyword evidence="2" id="KW-0479">Metal-binding</keyword>
<keyword evidence="3 7" id="KW-0378">Hydrolase</keyword>
<dbReference type="InterPro" id="IPR000555">
    <property type="entry name" value="JAMM/MPN+_dom"/>
</dbReference>
<evidence type="ECO:0000256" key="3">
    <source>
        <dbReference type="ARBA" id="ARBA00022801"/>
    </source>
</evidence>
<keyword evidence="5" id="KW-0482">Metalloprotease</keyword>
<dbReference type="EC" id="3.4.19.15" evidence="7"/>
<gene>
    <name evidence="7" type="ORF">ACFQHK_10205</name>
</gene>
<dbReference type="CDD" id="cd08070">
    <property type="entry name" value="MPN_like"/>
    <property type="match status" value="1"/>
</dbReference>
<dbReference type="SUPFAM" id="SSF102712">
    <property type="entry name" value="JAB1/MPN domain"/>
    <property type="match status" value="1"/>
</dbReference>
<protein>
    <submittedName>
        <fullName evidence="7">Desampylase</fullName>
        <ecNumber evidence="7">3.4.19.15</ecNumber>
    </submittedName>
</protein>
<reference evidence="7 8" key="1">
    <citation type="journal article" date="2019" name="Int. J. Syst. Evol. Microbiol.">
        <title>The Global Catalogue of Microorganisms (GCM) 10K type strain sequencing project: providing services to taxonomists for standard genome sequencing and annotation.</title>
        <authorList>
            <consortium name="The Broad Institute Genomics Platform"/>
            <consortium name="The Broad Institute Genome Sequencing Center for Infectious Disease"/>
            <person name="Wu L."/>
            <person name="Ma J."/>
        </authorList>
    </citation>
    <scope>NUCLEOTIDE SEQUENCE [LARGE SCALE GENOMIC DNA]</scope>
    <source>
        <strain evidence="7 8">PSRA2</strain>
    </source>
</reference>
<dbReference type="InterPro" id="IPR028090">
    <property type="entry name" value="JAB_dom_prok"/>
</dbReference>
<sequence>MFELARATRAALLDHASEGAPEEVCGVLGGVVEEESIRATTHVPVENVARTPETRYELDPAAQLAAMERIEDEGRAVVGFYHSHPRGPTGPSATDAAQATWPGMRYVIVVPDESFVGCWLWDGEAFERET</sequence>
<organism evidence="7 8">
    <name type="scientific">Halomarina ordinaria</name>
    <dbReference type="NCBI Taxonomy" id="3033939"/>
    <lineage>
        <taxon>Archaea</taxon>
        <taxon>Methanobacteriati</taxon>
        <taxon>Methanobacteriota</taxon>
        <taxon>Stenosarchaea group</taxon>
        <taxon>Halobacteria</taxon>
        <taxon>Halobacteriales</taxon>
        <taxon>Natronomonadaceae</taxon>
        <taxon>Halomarina</taxon>
    </lineage>
</organism>
<evidence type="ECO:0000313" key="8">
    <source>
        <dbReference type="Proteomes" id="UP001596406"/>
    </source>
</evidence>
<evidence type="ECO:0000256" key="5">
    <source>
        <dbReference type="ARBA" id="ARBA00023049"/>
    </source>
</evidence>
<dbReference type="Proteomes" id="UP001596406">
    <property type="component" value="Unassembled WGS sequence"/>
</dbReference>
<name>A0ABD5UBE2_9EURY</name>
<feature type="domain" description="MPN" evidence="6">
    <location>
        <begin position="1"/>
        <end position="130"/>
    </location>
</feature>
<evidence type="ECO:0000256" key="4">
    <source>
        <dbReference type="ARBA" id="ARBA00022833"/>
    </source>
</evidence>
<dbReference type="Gene3D" id="3.40.140.10">
    <property type="entry name" value="Cytidine Deaminase, domain 2"/>
    <property type="match status" value="1"/>
</dbReference>
<evidence type="ECO:0000256" key="1">
    <source>
        <dbReference type="ARBA" id="ARBA00022670"/>
    </source>
</evidence>
<accession>A0ABD5UBE2</accession>
<keyword evidence="1" id="KW-0645">Protease</keyword>
<dbReference type="EMBL" id="JBHSXM010000001">
    <property type="protein sequence ID" value="MFC6836885.1"/>
    <property type="molecule type" value="Genomic_DNA"/>
</dbReference>
<evidence type="ECO:0000313" key="7">
    <source>
        <dbReference type="EMBL" id="MFC6836885.1"/>
    </source>
</evidence>
<dbReference type="PANTHER" id="PTHR34858">
    <property type="entry name" value="CYSO-CYSTEINE PEPTIDASE"/>
    <property type="match status" value="1"/>
</dbReference>
<dbReference type="SMART" id="SM00232">
    <property type="entry name" value="JAB_MPN"/>
    <property type="match status" value="1"/>
</dbReference>
<dbReference type="GO" id="GO:0006508">
    <property type="term" value="P:proteolysis"/>
    <property type="evidence" value="ECO:0007669"/>
    <property type="project" value="UniProtKB-KW"/>
</dbReference>
<dbReference type="NCBIfam" id="NF041370">
    <property type="entry name" value="desamp_Halo"/>
    <property type="match status" value="1"/>
</dbReference>
<evidence type="ECO:0000256" key="2">
    <source>
        <dbReference type="ARBA" id="ARBA00022723"/>
    </source>
</evidence>
<dbReference type="InterPro" id="IPR053551">
    <property type="entry name" value="Metalloprotease_DSAMP"/>
</dbReference>
<dbReference type="Pfam" id="PF14464">
    <property type="entry name" value="Prok-JAB"/>
    <property type="match status" value="1"/>
</dbReference>
<dbReference type="GO" id="GO:0046872">
    <property type="term" value="F:metal ion binding"/>
    <property type="evidence" value="ECO:0007669"/>
    <property type="project" value="UniProtKB-KW"/>
</dbReference>
<dbReference type="PROSITE" id="PS50249">
    <property type="entry name" value="MPN"/>
    <property type="match status" value="1"/>
</dbReference>